<evidence type="ECO:0000313" key="1">
    <source>
        <dbReference type="EMBL" id="OUJ18777.1"/>
    </source>
</evidence>
<organism evidence="1 2">
    <name type="scientific">Methanonatronarchaeum thermophilum</name>
    <dbReference type="NCBI Taxonomy" id="1927129"/>
    <lineage>
        <taxon>Archaea</taxon>
        <taxon>Methanobacteriati</taxon>
        <taxon>Methanobacteriota</taxon>
        <taxon>Methanonatronarchaeia</taxon>
        <taxon>Methanonatronarchaeales</taxon>
        <taxon>Methanonatronarchaeaceae</taxon>
        <taxon>Methanonatronarchaeum</taxon>
    </lineage>
</organism>
<accession>A0A1Y3GBZ5</accession>
<name>A0A1Y3GBZ5_9EURY</name>
<protein>
    <submittedName>
        <fullName evidence="1">Uncharacterized protein</fullName>
    </submittedName>
</protein>
<dbReference type="Proteomes" id="UP000195137">
    <property type="component" value="Unassembled WGS sequence"/>
</dbReference>
<evidence type="ECO:0000313" key="2">
    <source>
        <dbReference type="Proteomes" id="UP000195137"/>
    </source>
</evidence>
<dbReference type="RefSeq" id="WP_143406805.1">
    <property type="nucleotide sequence ID" value="NZ_MRZU01000003.1"/>
</dbReference>
<proteinExistence type="predicted"/>
<dbReference type="EMBL" id="MRZU01000003">
    <property type="protein sequence ID" value="OUJ18777.1"/>
    <property type="molecule type" value="Genomic_DNA"/>
</dbReference>
<sequence length="297" mass="35114">MDFGISIPIREIIKSVIRLSTSLEQFRQKDLDEVIDKSIKKFNYEDVFEDLETQFIGKTGETTDADEIIRYLYIETEASDLEVEEDCKSFFKDKGKNPDDVDKKFYEMEERIKPLIDILEKIPNSTITSQEMKDQLEETDIESNYKRTLFQITWSLEKEKTDIIDLIEYILDVKITNEEGNLKKNTSQIIGNLDEQIYKNIRGKFPLIKSLIIYMKPSSREQELAKEKAKIKEKYHSKSKEIIKQLEDLRASIYKINYLMIVILLIRTKKTKIIEKETEKEILNDIQQKLNKTQKTQ</sequence>
<comment type="caution">
    <text evidence="1">The sequence shown here is derived from an EMBL/GenBank/DDBJ whole genome shotgun (WGS) entry which is preliminary data.</text>
</comment>
<dbReference type="AlphaFoldDB" id="A0A1Y3GBZ5"/>
<reference evidence="1 2" key="1">
    <citation type="submission" date="2016-12" db="EMBL/GenBank/DDBJ databases">
        <title>Discovery of methanogenic haloarchaea.</title>
        <authorList>
            <person name="Sorokin D.Y."/>
            <person name="Makarova K.S."/>
            <person name="Abbas B."/>
            <person name="Ferrer M."/>
            <person name="Golyshin P.N."/>
        </authorList>
    </citation>
    <scope>NUCLEOTIDE SEQUENCE [LARGE SCALE GENOMIC DNA]</scope>
    <source>
        <strain evidence="1">AMET1</strain>
    </source>
</reference>
<keyword evidence="2" id="KW-1185">Reference proteome</keyword>
<gene>
    <name evidence="1" type="ORF">AMET1_0428</name>
</gene>